<dbReference type="GO" id="GO:0016491">
    <property type="term" value="F:oxidoreductase activity"/>
    <property type="evidence" value="ECO:0007669"/>
    <property type="project" value="UniProtKB-KW"/>
</dbReference>
<keyword evidence="5" id="KW-1185">Reference proteome</keyword>
<dbReference type="PANTHER" id="PTHR43899">
    <property type="entry name" value="RH59310P"/>
    <property type="match status" value="1"/>
</dbReference>
<dbReference type="AlphaFoldDB" id="A0A078ABR0"/>
<reference evidence="4 5" key="1">
    <citation type="submission" date="2014-06" db="EMBL/GenBank/DDBJ databases">
        <authorList>
            <person name="Swart Estienne"/>
        </authorList>
    </citation>
    <scope>NUCLEOTIDE SEQUENCE [LARGE SCALE GENOMIC DNA]</scope>
    <source>
        <strain evidence="4 5">130c</strain>
    </source>
</reference>
<proteinExistence type="inferred from homology"/>
<dbReference type="InterPro" id="IPR002347">
    <property type="entry name" value="SDR_fam"/>
</dbReference>
<organism evidence="4 5">
    <name type="scientific">Stylonychia lemnae</name>
    <name type="common">Ciliate</name>
    <dbReference type="NCBI Taxonomy" id="5949"/>
    <lineage>
        <taxon>Eukaryota</taxon>
        <taxon>Sar</taxon>
        <taxon>Alveolata</taxon>
        <taxon>Ciliophora</taxon>
        <taxon>Intramacronucleata</taxon>
        <taxon>Spirotrichea</taxon>
        <taxon>Stichotrichia</taxon>
        <taxon>Sporadotrichida</taxon>
        <taxon>Oxytrichidae</taxon>
        <taxon>Stylonychinae</taxon>
        <taxon>Stylonychia</taxon>
    </lineage>
</organism>
<evidence type="ECO:0000256" key="3">
    <source>
        <dbReference type="SAM" id="Phobius"/>
    </source>
</evidence>
<gene>
    <name evidence="4" type="primary">Contig3796.g4064</name>
    <name evidence="4" type="ORF">STYLEM_8721</name>
</gene>
<protein>
    <submittedName>
        <fullName evidence="4">Short chain dehydrogenase reductase family protein</fullName>
    </submittedName>
</protein>
<evidence type="ECO:0000313" key="4">
    <source>
        <dbReference type="EMBL" id="CDW79730.1"/>
    </source>
</evidence>
<keyword evidence="2" id="KW-0560">Oxidoreductase</keyword>
<dbReference type="Proteomes" id="UP000039865">
    <property type="component" value="Unassembled WGS sequence"/>
</dbReference>
<dbReference type="Pfam" id="PF00106">
    <property type="entry name" value="adh_short"/>
    <property type="match status" value="1"/>
</dbReference>
<dbReference type="Gene3D" id="3.40.50.720">
    <property type="entry name" value="NAD(P)-binding Rossmann-like Domain"/>
    <property type="match status" value="1"/>
</dbReference>
<comment type="similarity">
    <text evidence="1">Belongs to the short-chain dehydrogenases/reductases (SDR) family.</text>
</comment>
<dbReference type="InterPro" id="IPR036291">
    <property type="entry name" value="NAD(P)-bd_dom_sf"/>
</dbReference>
<dbReference type="EMBL" id="CCKQ01008288">
    <property type="protein sequence ID" value="CDW79730.1"/>
    <property type="molecule type" value="Genomic_DNA"/>
</dbReference>
<dbReference type="PANTHER" id="PTHR43899:SF13">
    <property type="entry name" value="RH59310P"/>
    <property type="match status" value="1"/>
</dbReference>
<evidence type="ECO:0000313" key="5">
    <source>
        <dbReference type="Proteomes" id="UP000039865"/>
    </source>
</evidence>
<sequence>MPKWGRKRPRRLIFAVGLYTVGAGLYDIFYPAVTQNFRDAYNLRERYGAESWVVVSGATNELGQQFAHEFTKQGFNLVLIDENQENLEKLKGQLAENNHIVQLQTMQFDLKKSQNWKDYDELCNKIKEITKEKELSVLVNNAEEFDPFGPKIHKADDQLLLGTLTINTFPVVFLTRFLGTDMKSRQKKSAIINLTSYYSEYNVQNSPIYSSTKAYQDVFSQILGYENQDLDVLTVKNMPYKTERHPNGVDPKQIVEGVMKDLGHERISYGHWTHAAFRYWILLRQCQFWFSSCGPSKASQTKQ</sequence>
<name>A0A078ABR0_STYLE</name>
<keyword evidence="3" id="KW-1133">Transmembrane helix</keyword>
<evidence type="ECO:0000256" key="1">
    <source>
        <dbReference type="ARBA" id="ARBA00006484"/>
    </source>
</evidence>
<dbReference type="OMA" id="PHAVWKL"/>
<dbReference type="SUPFAM" id="SSF51735">
    <property type="entry name" value="NAD(P)-binding Rossmann-fold domains"/>
    <property type="match status" value="1"/>
</dbReference>
<dbReference type="OrthoDB" id="418498at2759"/>
<accession>A0A078ABR0</accession>
<feature type="transmembrane region" description="Helical" evidence="3">
    <location>
        <begin position="12"/>
        <end position="33"/>
    </location>
</feature>
<keyword evidence="3" id="KW-0472">Membrane</keyword>
<evidence type="ECO:0000256" key="2">
    <source>
        <dbReference type="ARBA" id="ARBA00023002"/>
    </source>
</evidence>
<keyword evidence="3" id="KW-0812">Transmembrane</keyword>
<dbReference type="InterPro" id="IPR051019">
    <property type="entry name" value="VLCFA-Steroid_DH"/>
</dbReference>
<dbReference type="InParanoid" id="A0A078ABR0"/>